<comment type="caution">
    <text evidence="8">The sequence shown here is derived from an EMBL/GenBank/DDBJ whole genome shotgun (WGS) entry which is preliminary data.</text>
</comment>
<accession>A0ABP2AS27</accession>
<dbReference type="Proteomes" id="UP000095488">
    <property type="component" value="Unassembled WGS sequence"/>
</dbReference>
<evidence type="ECO:0000256" key="1">
    <source>
        <dbReference type="ARBA" id="ARBA00004496"/>
    </source>
</evidence>
<keyword evidence="3" id="KW-0762">Sugar transport</keyword>
<dbReference type="SUPFAM" id="SSF51261">
    <property type="entry name" value="Duplicated hybrid motif"/>
    <property type="match status" value="1"/>
</dbReference>
<protein>
    <submittedName>
        <fullName evidence="8">EIIBCA-Bgl</fullName>
    </submittedName>
</protein>
<evidence type="ECO:0000256" key="5">
    <source>
        <dbReference type="ARBA" id="ARBA00022683"/>
    </source>
</evidence>
<keyword evidence="4" id="KW-0808">Transferase</keyword>
<keyword evidence="5" id="KW-0598">Phosphotransferase system</keyword>
<gene>
    <name evidence="8" type="primary">bglF_2</name>
    <name evidence="8" type="ORF">ERS852473_01159</name>
</gene>
<dbReference type="PROSITE" id="PS51093">
    <property type="entry name" value="PTS_EIIA_TYPE_1"/>
    <property type="match status" value="1"/>
</dbReference>
<dbReference type="InterPro" id="IPR001127">
    <property type="entry name" value="PTS_EIIA_1_perm"/>
</dbReference>
<evidence type="ECO:0000256" key="3">
    <source>
        <dbReference type="ARBA" id="ARBA00022597"/>
    </source>
</evidence>
<evidence type="ECO:0000256" key="6">
    <source>
        <dbReference type="ARBA" id="ARBA00022777"/>
    </source>
</evidence>
<reference evidence="8 9" key="1">
    <citation type="submission" date="2015-09" db="EMBL/GenBank/DDBJ databases">
        <authorList>
            <consortium name="Pathogen Informatics"/>
            <person name="Wu L."/>
            <person name="Ma J."/>
        </authorList>
    </citation>
    <scope>NUCLEOTIDE SEQUENCE [LARGE SCALE GENOMIC DNA]</scope>
    <source>
        <strain evidence="8 9">2789STDY5834858</strain>
    </source>
</reference>
<dbReference type="PANTHER" id="PTHR45008:SF1">
    <property type="entry name" value="PTS SYSTEM GLUCOSE-SPECIFIC EIIA COMPONENT"/>
    <property type="match status" value="1"/>
</dbReference>
<proteinExistence type="predicted"/>
<evidence type="ECO:0000259" key="7">
    <source>
        <dbReference type="PROSITE" id="PS51093"/>
    </source>
</evidence>
<comment type="subcellular location">
    <subcellularLocation>
        <location evidence="1">Cytoplasm</location>
    </subcellularLocation>
</comment>
<dbReference type="InterPro" id="IPR050890">
    <property type="entry name" value="PTS_EIIA_component"/>
</dbReference>
<keyword evidence="6" id="KW-0418">Kinase</keyword>
<dbReference type="Pfam" id="PF00358">
    <property type="entry name" value="PTS_EIIA_1"/>
    <property type="match status" value="1"/>
</dbReference>
<dbReference type="EMBL" id="CYZR01000003">
    <property type="protein sequence ID" value="CUN81204.1"/>
    <property type="molecule type" value="Genomic_DNA"/>
</dbReference>
<evidence type="ECO:0000256" key="4">
    <source>
        <dbReference type="ARBA" id="ARBA00022679"/>
    </source>
</evidence>
<dbReference type="PROSITE" id="PS00371">
    <property type="entry name" value="PTS_EIIA_TYPE_1_HIS"/>
    <property type="match status" value="1"/>
</dbReference>
<evidence type="ECO:0000256" key="2">
    <source>
        <dbReference type="ARBA" id="ARBA00022448"/>
    </source>
</evidence>
<name>A0ABP2AS27_SARVE</name>
<dbReference type="InterPro" id="IPR011055">
    <property type="entry name" value="Dup_hybrid_motif"/>
</dbReference>
<evidence type="ECO:0000313" key="8">
    <source>
        <dbReference type="EMBL" id="CUN81204.1"/>
    </source>
</evidence>
<organism evidence="8 9">
    <name type="scientific">Sarcina ventriculi</name>
    <name type="common">Clostridium ventriculi</name>
    <dbReference type="NCBI Taxonomy" id="1267"/>
    <lineage>
        <taxon>Bacteria</taxon>
        <taxon>Bacillati</taxon>
        <taxon>Bacillota</taxon>
        <taxon>Clostridia</taxon>
        <taxon>Eubacteriales</taxon>
        <taxon>Clostridiaceae</taxon>
        <taxon>Sarcina</taxon>
    </lineage>
</organism>
<keyword evidence="9" id="KW-1185">Reference proteome</keyword>
<feature type="domain" description="PTS EIIA type-1" evidence="7">
    <location>
        <begin position="1"/>
        <end position="71"/>
    </location>
</feature>
<evidence type="ECO:0000313" key="9">
    <source>
        <dbReference type="Proteomes" id="UP000095488"/>
    </source>
</evidence>
<keyword evidence="2" id="KW-0813">Transport</keyword>
<sequence length="102" mass="11190">MQILTIGLISDDGIEILIHVGMDTVKMNGKGFDVKTAVNSRVKEGELLLEFDIKAIEKEGYPIITPVIITNSDAYNQNLLAVDMDVDNGKPIIDLKELSVSM</sequence>
<dbReference type="Gene3D" id="2.70.70.10">
    <property type="entry name" value="Glucose Permease (Domain IIA)"/>
    <property type="match status" value="1"/>
</dbReference>
<dbReference type="PANTHER" id="PTHR45008">
    <property type="entry name" value="PTS SYSTEM GLUCOSE-SPECIFIC EIIA COMPONENT"/>
    <property type="match status" value="1"/>
</dbReference>